<keyword evidence="7 13" id="KW-0812">Transmembrane</keyword>
<evidence type="ECO:0000256" key="8">
    <source>
        <dbReference type="ARBA" id="ARBA00022777"/>
    </source>
</evidence>
<dbReference type="SUPFAM" id="SSF55874">
    <property type="entry name" value="ATPase domain of HSP90 chaperone/DNA topoisomerase II/histidine kinase"/>
    <property type="match status" value="1"/>
</dbReference>
<dbReference type="GO" id="GO:0022857">
    <property type="term" value="F:transmembrane transporter activity"/>
    <property type="evidence" value="ECO:0007669"/>
    <property type="project" value="InterPro"/>
</dbReference>
<dbReference type="InterPro" id="IPR038377">
    <property type="entry name" value="Na/Glc_symporter_sf"/>
</dbReference>
<keyword evidence="6 15" id="KW-0808">Transferase</keyword>
<evidence type="ECO:0000256" key="1">
    <source>
        <dbReference type="ARBA" id="ARBA00000085"/>
    </source>
</evidence>
<feature type="transmembrane region" description="Helical" evidence="13">
    <location>
        <begin position="155"/>
        <end position="174"/>
    </location>
</feature>
<evidence type="ECO:0000256" key="4">
    <source>
        <dbReference type="ARBA" id="ARBA00012438"/>
    </source>
</evidence>
<feature type="domain" description="Histidine kinase" evidence="14">
    <location>
        <begin position="671"/>
        <end position="886"/>
    </location>
</feature>
<dbReference type="PANTHER" id="PTHR43711:SF1">
    <property type="entry name" value="HISTIDINE KINASE 1"/>
    <property type="match status" value="1"/>
</dbReference>
<reference evidence="15 16" key="1">
    <citation type="submission" date="2018-03" db="EMBL/GenBank/DDBJ databases">
        <authorList>
            <person name="Keele B.F."/>
        </authorList>
    </citation>
    <scope>NUCLEOTIDE SEQUENCE [LARGE SCALE GENOMIC DNA]</scope>
    <source>
        <strain evidence="15 16">CeCT 8812</strain>
    </source>
</reference>
<evidence type="ECO:0000256" key="5">
    <source>
        <dbReference type="ARBA" id="ARBA00022553"/>
    </source>
</evidence>
<keyword evidence="16" id="KW-1185">Reference proteome</keyword>
<dbReference type="RefSeq" id="WP_108782810.1">
    <property type="nucleotide sequence ID" value="NZ_OMKW01000003.1"/>
</dbReference>
<dbReference type="GO" id="GO:0000155">
    <property type="term" value="F:phosphorelay sensor kinase activity"/>
    <property type="evidence" value="ECO:0007669"/>
    <property type="project" value="InterPro"/>
</dbReference>
<dbReference type="InterPro" id="IPR001734">
    <property type="entry name" value="Na/solute_symporter"/>
</dbReference>
<dbReference type="AlphaFoldDB" id="A0A2R8ACW7"/>
<keyword evidence="12" id="KW-0175">Coiled coil</keyword>
<keyword evidence="11 13" id="KW-0472">Membrane</keyword>
<feature type="transmembrane region" description="Helical" evidence="13">
    <location>
        <begin position="273"/>
        <end position="295"/>
    </location>
</feature>
<dbReference type="Proteomes" id="UP000244932">
    <property type="component" value="Unassembled WGS sequence"/>
</dbReference>
<dbReference type="Pfam" id="PF00512">
    <property type="entry name" value="HisKA"/>
    <property type="match status" value="1"/>
</dbReference>
<evidence type="ECO:0000256" key="9">
    <source>
        <dbReference type="ARBA" id="ARBA00022989"/>
    </source>
</evidence>
<dbReference type="CDD" id="cd10322">
    <property type="entry name" value="SLC5sbd"/>
    <property type="match status" value="1"/>
</dbReference>
<evidence type="ECO:0000259" key="14">
    <source>
        <dbReference type="PROSITE" id="PS50109"/>
    </source>
</evidence>
<evidence type="ECO:0000256" key="10">
    <source>
        <dbReference type="ARBA" id="ARBA00023012"/>
    </source>
</evidence>
<evidence type="ECO:0000256" key="11">
    <source>
        <dbReference type="ARBA" id="ARBA00023136"/>
    </source>
</evidence>
<dbReference type="PROSITE" id="PS50109">
    <property type="entry name" value="HIS_KIN"/>
    <property type="match status" value="1"/>
</dbReference>
<dbReference type="OrthoDB" id="9764438at2"/>
<dbReference type="InterPro" id="IPR050736">
    <property type="entry name" value="Sensor_HK_Regulatory"/>
</dbReference>
<gene>
    <name evidence="15" type="primary">walK_2</name>
    <name evidence="15" type="ORF">POI8812_02417</name>
</gene>
<dbReference type="EC" id="2.7.13.3" evidence="4"/>
<dbReference type="InterPro" id="IPR036890">
    <property type="entry name" value="HATPase_C_sf"/>
</dbReference>
<proteinExistence type="inferred from homology"/>
<comment type="catalytic activity">
    <reaction evidence="1">
        <text>ATP + protein L-histidine = ADP + protein N-phospho-L-histidine.</text>
        <dbReference type="EC" id="2.7.13.3"/>
    </reaction>
</comment>
<dbReference type="SUPFAM" id="SSF47384">
    <property type="entry name" value="Homodimeric domain of signal transducing histidine kinase"/>
    <property type="match status" value="1"/>
</dbReference>
<evidence type="ECO:0000313" key="16">
    <source>
        <dbReference type="Proteomes" id="UP000244932"/>
    </source>
</evidence>
<dbReference type="PANTHER" id="PTHR43711">
    <property type="entry name" value="TWO-COMPONENT HISTIDINE KINASE"/>
    <property type="match status" value="1"/>
</dbReference>
<dbReference type="GO" id="GO:0016020">
    <property type="term" value="C:membrane"/>
    <property type="evidence" value="ECO:0007669"/>
    <property type="project" value="UniProtKB-SubCell"/>
</dbReference>
<keyword evidence="8 15" id="KW-0418">Kinase</keyword>
<comment type="similarity">
    <text evidence="3">Belongs to the sodium:solute symporter (SSF) (TC 2.A.21) family.</text>
</comment>
<dbReference type="SMART" id="SM00388">
    <property type="entry name" value="HisKA"/>
    <property type="match status" value="1"/>
</dbReference>
<dbReference type="InterPro" id="IPR005467">
    <property type="entry name" value="His_kinase_dom"/>
</dbReference>
<dbReference type="CDD" id="cd00082">
    <property type="entry name" value="HisKA"/>
    <property type="match status" value="1"/>
</dbReference>
<feature type="transmembrane region" description="Helical" evidence="13">
    <location>
        <begin position="233"/>
        <end position="252"/>
    </location>
</feature>
<keyword evidence="9 13" id="KW-1133">Transmembrane helix</keyword>
<dbReference type="EMBL" id="OMKW01000003">
    <property type="protein sequence ID" value="SPF30087.1"/>
    <property type="molecule type" value="Genomic_DNA"/>
</dbReference>
<dbReference type="InterPro" id="IPR003594">
    <property type="entry name" value="HATPase_dom"/>
</dbReference>
<feature type="transmembrane region" description="Helical" evidence="13">
    <location>
        <begin position="315"/>
        <end position="344"/>
    </location>
</feature>
<evidence type="ECO:0000256" key="3">
    <source>
        <dbReference type="ARBA" id="ARBA00006434"/>
    </source>
</evidence>
<dbReference type="FunFam" id="1.10.287.130:FF:000001">
    <property type="entry name" value="Two-component sensor histidine kinase"/>
    <property type="match status" value="1"/>
</dbReference>
<dbReference type="InterPro" id="IPR004358">
    <property type="entry name" value="Sig_transdc_His_kin-like_C"/>
</dbReference>
<evidence type="ECO:0000256" key="2">
    <source>
        <dbReference type="ARBA" id="ARBA00004141"/>
    </source>
</evidence>
<accession>A0A2R8ACW7</accession>
<evidence type="ECO:0000256" key="12">
    <source>
        <dbReference type="SAM" id="Coils"/>
    </source>
</evidence>
<dbReference type="PROSITE" id="PS50283">
    <property type="entry name" value="NA_SOLUT_SYMP_3"/>
    <property type="match status" value="1"/>
</dbReference>
<feature type="coiled-coil region" evidence="12">
    <location>
        <begin position="623"/>
        <end position="671"/>
    </location>
</feature>
<organism evidence="15 16">
    <name type="scientific">Pontivivens insulae</name>
    <dbReference type="NCBI Taxonomy" id="1639689"/>
    <lineage>
        <taxon>Bacteria</taxon>
        <taxon>Pseudomonadati</taxon>
        <taxon>Pseudomonadota</taxon>
        <taxon>Alphaproteobacteria</taxon>
        <taxon>Rhodobacterales</taxon>
        <taxon>Paracoccaceae</taxon>
        <taxon>Pontivivens</taxon>
    </lineage>
</organism>
<dbReference type="Gene3D" id="1.10.287.130">
    <property type="match status" value="1"/>
</dbReference>
<dbReference type="SMART" id="SM00387">
    <property type="entry name" value="HATPase_c"/>
    <property type="match status" value="1"/>
</dbReference>
<dbReference type="InterPro" id="IPR003661">
    <property type="entry name" value="HisK_dim/P_dom"/>
</dbReference>
<feature type="transmembrane region" description="Helical" evidence="13">
    <location>
        <begin position="6"/>
        <end position="25"/>
    </location>
</feature>
<name>A0A2R8ACW7_9RHOB</name>
<evidence type="ECO:0000256" key="13">
    <source>
        <dbReference type="SAM" id="Phobius"/>
    </source>
</evidence>
<evidence type="ECO:0000313" key="15">
    <source>
        <dbReference type="EMBL" id="SPF30087.1"/>
    </source>
</evidence>
<evidence type="ECO:0000256" key="6">
    <source>
        <dbReference type="ARBA" id="ARBA00022679"/>
    </source>
</evidence>
<dbReference type="Gene3D" id="3.30.565.10">
    <property type="entry name" value="Histidine kinase-like ATPase, C-terminal domain"/>
    <property type="match status" value="1"/>
</dbReference>
<sequence>MLSWNVIVLTCLLYVAALFGVAFWAERRARAGHFGWMRSPLVYTLSISVYCTAWTYYGAVGSAARNGLEFAAIYLGPTLVFIGWWFLFRKLVRIAREQRTTSIADLLSSRYGKSSLIGVFVTVLAVIASTPYIALQLTSLSLSFTLFSDGSANSSLTAFWIAVGLAIFTILFGTRHVDANERHYGVVTAIALEAIVKLVAIASVGLFVVFGLASGPSDIFARPESAELLSADIFGPRWITLVFLSATAIICLPRMFQVIVVENVDERHLATAAWAFPMYIFLMSLFVLPIAIVGLNTMPAGSNPDLFVLTLPLASGANTLALVAFIGGFSAATSMVIVSAIALATMMSNHIFMPLWLRATAGTPSSSGDVRRILLISRRVSILVIMGLGYLYYLLAGDGGALASIGLIAFLGAAQFLPSVIAGLYWRGATRTGALLAVGSGAVVWAYTLFLPSFGGSLILSAETIANGPFGLGWLRPNALFGSAISDPLVHAVIWSMAVNITMLCVGSMMSRPRALEQLQAKIFVDVFALSAAGQGMSLGRTAKSEKLFELAQRILGREQAGRMFTEIARAQGKPSGLPDADPALTARLERALAGALGASSAHAMVSQISGHGTVSVPELIRMADETAQIVEYSHRIEEKSRELEISADQLRRANERLRAISDQKDAFLSQVSHELRTPMTSIRSFAEILRETDQIDPDQHQRFVTIIHEESQRLTRLLDEILDLSVLETGRTTMRRDPLWLDDVIRQALDATEPLMRRAGVQPDYAPGAEIPVLADRDRLAQVFINVLSNAVKYGLGLPPRIKVEAVQGPQEVTVTITDNGPGIAEADADRVFEKFSRLGEATLAGSAGLGLPISREIMRNLDGDLTLRSGEGGACFVITLPVVEQSAAAE</sequence>
<feature type="transmembrane region" description="Helical" evidence="13">
    <location>
        <begin position="433"/>
        <end position="451"/>
    </location>
</feature>
<dbReference type="PRINTS" id="PR00344">
    <property type="entry name" value="BCTRLSENSOR"/>
</dbReference>
<dbReference type="CDD" id="cd00075">
    <property type="entry name" value="HATPase"/>
    <property type="match status" value="1"/>
</dbReference>
<feature type="transmembrane region" description="Helical" evidence="13">
    <location>
        <begin position="401"/>
        <end position="426"/>
    </location>
</feature>
<feature type="transmembrane region" description="Helical" evidence="13">
    <location>
        <begin position="116"/>
        <end position="135"/>
    </location>
</feature>
<protein>
    <recommendedName>
        <fullName evidence="4">histidine kinase</fullName>
        <ecNumber evidence="4">2.7.13.3</ecNumber>
    </recommendedName>
</protein>
<feature type="transmembrane region" description="Helical" evidence="13">
    <location>
        <begin position="71"/>
        <end position="88"/>
    </location>
</feature>
<keyword evidence="5" id="KW-0597">Phosphoprotein</keyword>
<feature type="transmembrane region" description="Helical" evidence="13">
    <location>
        <begin position="41"/>
        <end position="59"/>
    </location>
</feature>
<dbReference type="Gene3D" id="1.20.1730.10">
    <property type="entry name" value="Sodium/glucose cotransporter"/>
    <property type="match status" value="1"/>
</dbReference>
<evidence type="ECO:0000256" key="7">
    <source>
        <dbReference type="ARBA" id="ARBA00022692"/>
    </source>
</evidence>
<comment type="subcellular location">
    <subcellularLocation>
        <location evidence="2">Membrane</location>
        <topology evidence="2">Multi-pass membrane protein</topology>
    </subcellularLocation>
</comment>
<feature type="transmembrane region" description="Helical" evidence="13">
    <location>
        <begin position="186"/>
        <end position="213"/>
    </location>
</feature>
<keyword evidence="10" id="KW-0902">Two-component regulatory system</keyword>
<dbReference type="InterPro" id="IPR036097">
    <property type="entry name" value="HisK_dim/P_sf"/>
</dbReference>
<dbReference type="Pfam" id="PF02518">
    <property type="entry name" value="HATPase_c"/>
    <property type="match status" value="1"/>
</dbReference>
<feature type="transmembrane region" description="Helical" evidence="13">
    <location>
        <begin position="376"/>
        <end position="395"/>
    </location>
</feature>